<reference evidence="1" key="1">
    <citation type="journal article" date="2021" name="Proc. Natl. Acad. Sci. U.S.A.">
        <title>A Catalog of Tens of Thousands of Viruses from Human Metagenomes Reveals Hidden Associations with Chronic Diseases.</title>
        <authorList>
            <person name="Tisza M.J."/>
            <person name="Buck C.B."/>
        </authorList>
    </citation>
    <scope>NUCLEOTIDE SEQUENCE</scope>
    <source>
        <strain evidence="1">CtBoB21</strain>
    </source>
</reference>
<proteinExistence type="predicted"/>
<sequence>MILVSAGIEIREIIVVRSEAVRVSYHRQYGFACTCSLNQYVTYLQCAESSGKSNLPNITCCFVSRSLNGRNSHTLCLSLEVLLADHDGIARERNVNEAVTNNIDVCVCSRSSSLCHAVSLQNLECCARAVVASCKTKVVLDQVAGINLSRTLEWVNELATNRRMNEGILDKCLKTGEHVSGSTDLTFCLNDGRTVVQHTTSTHLFHVGNRSVVHNLFTFLKLLS</sequence>
<name>A0A8S5R5P0_9CAUD</name>
<evidence type="ECO:0000313" key="1">
    <source>
        <dbReference type="EMBL" id="DAE26750.1"/>
    </source>
</evidence>
<organism evidence="1">
    <name type="scientific">Myoviridae sp. ctBoB21</name>
    <dbReference type="NCBI Taxonomy" id="2827287"/>
    <lineage>
        <taxon>Viruses</taxon>
        <taxon>Duplodnaviria</taxon>
        <taxon>Heunggongvirae</taxon>
        <taxon>Uroviricota</taxon>
        <taxon>Caudoviricetes</taxon>
    </lineage>
</organism>
<dbReference type="EMBL" id="BK015822">
    <property type="protein sequence ID" value="DAE26750.1"/>
    <property type="molecule type" value="Genomic_DNA"/>
</dbReference>
<protein>
    <submittedName>
        <fullName evidence="1">Uncharacterized protein</fullName>
    </submittedName>
</protein>
<accession>A0A8S5R5P0</accession>